<dbReference type="AlphaFoldDB" id="A0A7K9Y8E3"/>
<evidence type="ECO:0000256" key="2">
    <source>
        <dbReference type="PROSITE-ProRule" id="PRU00196"/>
    </source>
</evidence>
<feature type="domain" description="SRCR" evidence="3">
    <location>
        <begin position="8"/>
        <end position="107"/>
    </location>
</feature>
<organism evidence="4 5">
    <name type="scientific">Odontophorus gujanensis</name>
    <name type="common">marbled wood quail</name>
    <dbReference type="NCBI Taxonomy" id="886794"/>
    <lineage>
        <taxon>Eukaryota</taxon>
        <taxon>Metazoa</taxon>
        <taxon>Chordata</taxon>
        <taxon>Craniata</taxon>
        <taxon>Vertebrata</taxon>
        <taxon>Euteleostomi</taxon>
        <taxon>Archelosauria</taxon>
        <taxon>Archosauria</taxon>
        <taxon>Dinosauria</taxon>
        <taxon>Saurischia</taxon>
        <taxon>Theropoda</taxon>
        <taxon>Coelurosauria</taxon>
        <taxon>Aves</taxon>
        <taxon>Neognathae</taxon>
        <taxon>Galloanserae</taxon>
        <taxon>Galliformes</taxon>
        <taxon>Odontophoridae</taxon>
        <taxon>Odontophorus</taxon>
    </lineage>
</organism>
<feature type="non-terminal residue" evidence="4">
    <location>
        <position position="120"/>
    </location>
</feature>
<comment type="caution">
    <text evidence="4">The sequence shown here is derived from an EMBL/GenBank/DDBJ whole genome shotgun (WGS) entry which is preliminary data.</text>
</comment>
<dbReference type="Proteomes" id="UP000522663">
    <property type="component" value="Unassembled WGS sequence"/>
</dbReference>
<evidence type="ECO:0000313" key="5">
    <source>
        <dbReference type="Proteomes" id="UP000522663"/>
    </source>
</evidence>
<dbReference type="InterPro" id="IPR001190">
    <property type="entry name" value="SRCR"/>
</dbReference>
<evidence type="ECO:0000256" key="1">
    <source>
        <dbReference type="ARBA" id="ARBA00023157"/>
    </source>
</evidence>
<gene>
    <name evidence="4" type="primary">Wc11_0</name>
    <name evidence="4" type="ORF">ODOGUJ_R15338</name>
</gene>
<dbReference type="SMART" id="SM00202">
    <property type="entry name" value="SR"/>
    <property type="match status" value="1"/>
</dbReference>
<dbReference type="EMBL" id="VXAB01003282">
    <property type="protein sequence ID" value="NXJ06303.1"/>
    <property type="molecule type" value="Genomic_DNA"/>
</dbReference>
<sequence>GPWGTAPLHLAGGSHRCEGTVQVQHHGRWMPVCRGSWSAAASRELCHSLRCGDAEVDTATASPDSGRDVTKECPTVVANCSGRELELCQLAAEPSCCATGLAHVTCTGKGAVGACCPRGT</sequence>
<comment type="caution">
    <text evidence="2">Lacks conserved residue(s) required for the propagation of feature annotation.</text>
</comment>
<reference evidence="4 5" key="1">
    <citation type="submission" date="2019-09" db="EMBL/GenBank/DDBJ databases">
        <title>Bird 10,000 Genomes (B10K) Project - Family phase.</title>
        <authorList>
            <person name="Zhang G."/>
        </authorList>
    </citation>
    <scope>NUCLEOTIDE SEQUENCE [LARGE SCALE GENOMIC DNA]</scope>
    <source>
        <strain evidence="4">B10K-DU-001-53</strain>
        <tissue evidence="4">Muscle</tissue>
    </source>
</reference>
<dbReference type="PROSITE" id="PS50287">
    <property type="entry name" value="SRCR_2"/>
    <property type="match status" value="1"/>
</dbReference>
<dbReference type="OrthoDB" id="9120107at2759"/>
<dbReference type="InterPro" id="IPR036772">
    <property type="entry name" value="SRCR-like_dom_sf"/>
</dbReference>
<keyword evidence="5" id="KW-1185">Reference proteome</keyword>
<dbReference type="Pfam" id="PF00530">
    <property type="entry name" value="SRCR"/>
    <property type="match status" value="1"/>
</dbReference>
<dbReference type="SUPFAM" id="SSF56487">
    <property type="entry name" value="SRCR-like"/>
    <property type="match status" value="1"/>
</dbReference>
<evidence type="ECO:0000313" key="4">
    <source>
        <dbReference type="EMBL" id="NXJ06303.1"/>
    </source>
</evidence>
<dbReference type="PRINTS" id="PR00258">
    <property type="entry name" value="SPERACTRCPTR"/>
</dbReference>
<keyword evidence="1" id="KW-1015">Disulfide bond</keyword>
<dbReference type="Gene3D" id="3.10.250.10">
    <property type="entry name" value="SRCR-like domain"/>
    <property type="match status" value="1"/>
</dbReference>
<accession>A0A7K9Y8E3</accession>
<feature type="non-terminal residue" evidence="4">
    <location>
        <position position="1"/>
    </location>
</feature>
<protein>
    <submittedName>
        <fullName evidence="4">WC11 protein</fullName>
    </submittedName>
</protein>
<dbReference type="GO" id="GO:0016020">
    <property type="term" value="C:membrane"/>
    <property type="evidence" value="ECO:0007669"/>
    <property type="project" value="InterPro"/>
</dbReference>
<name>A0A7K9Y8E3_9GALL</name>
<evidence type="ECO:0000259" key="3">
    <source>
        <dbReference type="PROSITE" id="PS50287"/>
    </source>
</evidence>
<proteinExistence type="predicted"/>